<dbReference type="Pfam" id="PF05402">
    <property type="entry name" value="PqqD"/>
    <property type="match status" value="1"/>
</dbReference>
<accession>A0A9D2J896</accession>
<organism evidence="1 2">
    <name type="scientific">Candidatus Anaerobutyricum stercoris</name>
    <dbReference type="NCBI Taxonomy" id="2838457"/>
    <lineage>
        <taxon>Bacteria</taxon>
        <taxon>Bacillati</taxon>
        <taxon>Bacillota</taxon>
        <taxon>Clostridia</taxon>
        <taxon>Lachnospirales</taxon>
        <taxon>Lachnospiraceae</taxon>
        <taxon>Anaerobutyricum</taxon>
    </lineage>
</organism>
<evidence type="ECO:0000313" key="2">
    <source>
        <dbReference type="Proteomes" id="UP000824049"/>
    </source>
</evidence>
<dbReference type="AlphaFoldDB" id="A0A9D2J896"/>
<reference evidence="1" key="2">
    <citation type="submission" date="2021-04" db="EMBL/GenBank/DDBJ databases">
        <authorList>
            <person name="Gilroy R."/>
        </authorList>
    </citation>
    <scope>NUCLEOTIDE SEQUENCE</scope>
    <source>
        <strain evidence="1">CHK179-28034</strain>
    </source>
</reference>
<comment type="caution">
    <text evidence="1">The sequence shown here is derived from an EMBL/GenBank/DDBJ whole genome shotgun (WGS) entry which is preliminary data.</text>
</comment>
<evidence type="ECO:0000313" key="1">
    <source>
        <dbReference type="EMBL" id="HIZ40296.1"/>
    </source>
</evidence>
<dbReference type="EMBL" id="DXBR01000094">
    <property type="protein sequence ID" value="HIZ40296.1"/>
    <property type="molecule type" value="Genomic_DNA"/>
</dbReference>
<reference evidence="1" key="1">
    <citation type="journal article" date="2021" name="PeerJ">
        <title>Extensive microbial diversity within the chicken gut microbiome revealed by metagenomics and culture.</title>
        <authorList>
            <person name="Gilroy R."/>
            <person name="Ravi A."/>
            <person name="Getino M."/>
            <person name="Pursley I."/>
            <person name="Horton D.L."/>
            <person name="Alikhan N.F."/>
            <person name="Baker D."/>
            <person name="Gharbi K."/>
            <person name="Hall N."/>
            <person name="Watson M."/>
            <person name="Adriaenssens E.M."/>
            <person name="Foster-Nyarko E."/>
            <person name="Jarju S."/>
            <person name="Secka A."/>
            <person name="Antonio M."/>
            <person name="Oren A."/>
            <person name="Chaudhuri R.R."/>
            <person name="La Ragione R."/>
            <person name="Hildebrand F."/>
            <person name="Pallen M.J."/>
        </authorList>
    </citation>
    <scope>NUCLEOTIDE SEQUENCE</scope>
    <source>
        <strain evidence="1">CHK179-28034</strain>
    </source>
</reference>
<name>A0A9D2J896_9FIRM</name>
<proteinExistence type="predicted"/>
<dbReference type="Proteomes" id="UP000824049">
    <property type="component" value="Unassembled WGS sequence"/>
</dbReference>
<gene>
    <name evidence="1" type="ORF">H9968_10345</name>
</gene>
<dbReference type="InterPro" id="IPR041881">
    <property type="entry name" value="PqqD_sf"/>
</dbReference>
<protein>
    <submittedName>
        <fullName evidence="1">PqqD family protein</fullName>
    </submittedName>
</protein>
<dbReference type="Gene3D" id="1.10.10.1150">
    <property type="entry name" value="Coenzyme PQQ synthesis protein D (PqqD)"/>
    <property type="match status" value="1"/>
</dbReference>
<dbReference type="InterPro" id="IPR008792">
    <property type="entry name" value="PQQD"/>
</dbReference>
<sequence length="119" mass="14115">MKKNKREKENYLDRIPKINDKKWELDDEGYVEVTVENTGFYNTIAQKFFKKPRFSFIKLDQYGSCVWQQIDGKKTIYEIGQILKSAHKGAADQLYERLASYFRILESNGYVIFLKEKEG</sequence>